<gene>
    <name evidence="15" type="ORF">RR46_07519</name>
</gene>
<dbReference type="PANTHER" id="PTHR10625">
    <property type="entry name" value="HISTONE DEACETYLASE HDAC1-RELATED"/>
    <property type="match status" value="1"/>
</dbReference>
<evidence type="ECO:0000256" key="2">
    <source>
        <dbReference type="ARBA" id="ARBA00005947"/>
    </source>
</evidence>
<proteinExistence type="inferred from homology"/>
<comment type="subcellular location">
    <subcellularLocation>
        <location evidence="1">Nucleus</location>
    </subcellularLocation>
</comment>
<evidence type="ECO:0000256" key="4">
    <source>
        <dbReference type="ARBA" id="ARBA00022491"/>
    </source>
</evidence>
<comment type="subunit">
    <text evidence="12">Interacts with HDAC6.</text>
</comment>
<evidence type="ECO:0000256" key="1">
    <source>
        <dbReference type="ARBA" id="ARBA00004123"/>
    </source>
</evidence>
<dbReference type="GO" id="GO:0040029">
    <property type="term" value="P:epigenetic regulation of gene expression"/>
    <property type="evidence" value="ECO:0007669"/>
    <property type="project" value="TreeGrafter"/>
</dbReference>
<reference evidence="15 16" key="1">
    <citation type="journal article" date="2015" name="Nat. Commun.">
        <title>Outbred genome sequencing and CRISPR/Cas9 gene editing in butterflies.</title>
        <authorList>
            <person name="Li X."/>
            <person name="Fan D."/>
            <person name="Zhang W."/>
            <person name="Liu G."/>
            <person name="Zhang L."/>
            <person name="Zhao L."/>
            <person name="Fang X."/>
            <person name="Chen L."/>
            <person name="Dong Y."/>
            <person name="Chen Y."/>
            <person name="Ding Y."/>
            <person name="Zhao R."/>
            <person name="Feng M."/>
            <person name="Zhu Y."/>
            <person name="Feng Y."/>
            <person name="Jiang X."/>
            <person name="Zhu D."/>
            <person name="Xiang H."/>
            <person name="Feng X."/>
            <person name="Li S."/>
            <person name="Wang J."/>
            <person name="Zhang G."/>
            <person name="Kronforst M.R."/>
            <person name="Wang W."/>
        </authorList>
    </citation>
    <scope>NUCLEOTIDE SEQUENCE [LARGE SCALE GENOMIC DNA]</scope>
    <source>
        <strain evidence="15">Ya'a_city_454_Px</strain>
        <tissue evidence="15">Whole body</tissue>
    </source>
</reference>
<dbReference type="EC" id="3.5.1.98" evidence="3"/>
<organism evidence="15 16">
    <name type="scientific">Papilio xuthus</name>
    <name type="common">Asian swallowtail butterfly</name>
    <dbReference type="NCBI Taxonomy" id="66420"/>
    <lineage>
        <taxon>Eukaryota</taxon>
        <taxon>Metazoa</taxon>
        <taxon>Ecdysozoa</taxon>
        <taxon>Arthropoda</taxon>
        <taxon>Hexapoda</taxon>
        <taxon>Insecta</taxon>
        <taxon>Pterygota</taxon>
        <taxon>Neoptera</taxon>
        <taxon>Endopterygota</taxon>
        <taxon>Lepidoptera</taxon>
        <taxon>Glossata</taxon>
        <taxon>Ditrysia</taxon>
        <taxon>Papilionoidea</taxon>
        <taxon>Papilionidae</taxon>
        <taxon>Papilioninae</taxon>
        <taxon>Papilio</taxon>
    </lineage>
</organism>
<evidence type="ECO:0000256" key="7">
    <source>
        <dbReference type="ARBA" id="ARBA00023015"/>
    </source>
</evidence>
<accession>A0A194Q6P7</accession>
<name>A0A194Q6P7_PAPXU</name>
<evidence type="ECO:0000256" key="13">
    <source>
        <dbReference type="ARBA" id="ARBA00072450"/>
    </source>
</evidence>
<comment type="function">
    <text evidence="11">Responsible for the deacetylation of lysine residues on the N-terminal part of the core histones (H2A, H2B, H3 and H4). Histone deacetylation gives a tag for epigenetic repression and plays an important role in transcriptional regulation, cell cycle progression and developmental events. Histone deacetylases act via the formation of large multiprotein complexes.</text>
</comment>
<evidence type="ECO:0000313" key="16">
    <source>
        <dbReference type="Proteomes" id="UP000053268"/>
    </source>
</evidence>
<keyword evidence="4" id="KW-0678">Repressor</keyword>
<keyword evidence="9" id="KW-0539">Nucleus</keyword>
<comment type="similarity">
    <text evidence="2">Belongs to the histone deacetylase family.</text>
</comment>
<dbReference type="FunFam" id="3.40.800.20:FF:000009">
    <property type="entry name" value="Histone deacetylase 11"/>
    <property type="match status" value="1"/>
</dbReference>
<evidence type="ECO:0000256" key="12">
    <source>
        <dbReference type="ARBA" id="ARBA00065154"/>
    </source>
</evidence>
<dbReference type="Proteomes" id="UP000053268">
    <property type="component" value="Unassembled WGS sequence"/>
</dbReference>
<keyword evidence="8" id="KW-0804">Transcription</keyword>
<evidence type="ECO:0000256" key="5">
    <source>
        <dbReference type="ARBA" id="ARBA00022801"/>
    </source>
</evidence>
<comment type="catalytic activity">
    <reaction evidence="10">
        <text>N(6)-acetyl-L-lysyl-[histone] + H2O = L-lysyl-[histone] + acetate</text>
        <dbReference type="Rhea" id="RHEA:58196"/>
        <dbReference type="Rhea" id="RHEA-COMP:9845"/>
        <dbReference type="Rhea" id="RHEA-COMP:11338"/>
        <dbReference type="ChEBI" id="CHEBI:15377"/>
        <dbReference type="ChEBI" id="CHEBI:29969"/>
        <dbReference type="ChEBI" id="CHEBI:30089"/>
        <dbReference type="ChEBI" id="CHEBI:61930"/>
        <dbReference type="EC" id="3.5.1.98"/>
    </reaction>
</comment>
<dbReference type="Pfam" id="PF00850">
    <property type="entry name" value="Hist_deacetyl"/>
    <property type="match status" value="1"/>
</dbReference>
<evidence type="ECO:0000256" key="9">
    <source>
        <dbReference type="ARBA" id="ARBA00023242"/>
    </source>
</evidence>
<keyword evidence="5" id="KW-0378">Hydrolase</keyword>
<evidence type="ECO:0000256" key="8">
    <source>
        <dbReference type="ARBA" id="ARBA00023163"/>
    </source>
</evidence>
<protein>
    <recommendedName>
        <fullName evidence="13">Histone deacetylase 11</fullName>
        <ecNumber evidence="3">3.5.1.98</ecNumber>
    </recommendedName>
</protein>
<evidence type="ECO:0000256" key="3">
    <source>
        <dbReference type="ARBA" id="ARBA00012111"/>
    </source>
</evidence>
<keyword evidence="16" id="KW-1185">Reference proteome</keyword>
<keyword evidence="7" id="KW-0805">Transcription regulation</keyword>
<dbReference type="SUPFAM" id="SSF52768">
    <property type="entry name" value="Arginase/deacetylase"/>
    <property type="match status" value="1"/>
</dbReference>
<dbReference type="STRING" id="66420.A0A194Q6P7"/>
<dbReference type="CDD" id="cd09993">
    <property type="entry name" value="HDAC_classIV"/>
    <property type="match status" value="1"/>
</dbReference>
<dbReference type="InterPro" id="IPR000286">
    <property type="entry name" value="HDACs"/>
</dbReference>
<dbReference type="GO" id="GO:0141221">
    <property type="term" value="F:histone deacetylase activity, hydrolytic mechanism"/>
    <property type="evidence" value="ECO:0007669"/>
    <property type="project" value="UniProtKB-EC"/>
</dbReference>
<dbReference type="PRINTS" id="PR01270">
    <property type="entry name" value="HDASUPER"/>
</dbReference>
<evidence type="ECO:0000256" key="11">
    <source>
        <dbReference type="ARBA" id="ARBA00059784"/>
    </source>
</evidence>
<evidence type="ECO:0000313" key="15">
    <source>
        <dbReference type="EMBL" id="KPJ00680.1"/>
    </source>
</evidence>
<dbReference type="InterPro" id="IPR023801">
    <property type="entry name" value="His_deacetylse_dom"/>
</dbReference>
<feature type="domain" description="Histone deacetylase" evidence="14">
    <location>
        <begin position="41"/>
        <end position="319"/>
    </location>
</feature>
<sequence length="339" mass="38518">MQNFAIRKHSQILYFDIRDEQWPLVYDDKYNVSVLGLEKLHIFDAKKWGNIIQHLLRAKLITRDCLVHPNEAKKEDLLVVHTKKYLQSLKWSPRVAVIAEVPAVACLPNILVQYAYLKPMRLQTGGSVLAGKLALERGWAINVGGGFHHCSSDRGGGFCPYADITLLVRFLVDNEMIQNAMIVDLDAHQGNGYQRDFLGVPEVYIMDMYNKHIYPKDKEAKRAIRRKVELGHLVEDSEYLLKLHKHLKAALDDFKPDILVYNAGTDVLDSDPLGHLSITEEGIIQRDQFVFEQCKKRKIPIVMLTSGGYLRKTAKIIADSIINLESKGLIGSKVTDLDE</sequence>
<evidence type="ECO:0000259" key="14">
    <source>
        <dbReference type="Pfam" id="PF00850"/>
    </source>
</evidence>
<dbReference type="GO" id="GO:0000118">
    <property type="term" value="C:histone deacetylase complex"/>
    <property type="evidence" value="ECO:0007669"/>
    <property type="project" value="TreeGrafter"/>
</dbReference>
<dbReference type="AlphaFoldDB" id="A0A194Q6P7"/>
<dbReference type="PANTHER" id="PTHR10625:SF23">
    <property type="entry name" value="HISTONE DEACETYLASE 11"/>
    <property type="match status" value="1"/>
</dbReference>
<dbReference type="Gene3D" id="3.40.800.20">
    <property type="entry name" value="Histone deacetylase domain"/>
    <property type="match status" value="1"/>
</dbReference>
<evidence type="ECO:0000256" key="6">
    <source>
        <dbReference type="ARBA" id="ARBA00022853"/>
    </source>
</evidence>
<dbReference type="InterPro" id="IPR044150">
    <property type="entry name" value="HDAC_classIV"/>
</dbReference>
<dbReference type="InterPro" id="IPR023696">
    <property type="entry name" value="Ureohydrolase_dom_sf"/>
</dbReference>
<dbReference type="InterPro" id="IPR037138">
    <property type="entry name" value="His_deacetylse_dom_sf"/>
</dbReference>
<dbReference type="EMBL" id="KQ459460">
    <property type="protein sequence ID" value="KPJ00680.1"/>
    <property type="molecule type" value="Genomic_DNA"/>
</dbReference>
<keyword evidence="6" id="KW-0156">Chromatin regulator</keyword>
<evidence type="ECO:0000256" key="10">
    <source>
        <dbReference type="ARBA" id="ARBA00048287"/>
    </source>
</evidence>